<gene>
    <name evidence="1" type="ORF">Pyn_13123</name>
</gene>
<comment type="caution">
    <text evidence="1">The sequence shown here is derived from an EMBL/GenBank/DDBJ whole genome shotgun (WGS) entry which is preliminary data.</text>
</comment>
<name>A0A314XGX1_PRUYE</name>
<evidence type="ECO:0000313" key="2">
    <source>
        <dbReference type="Proteomes" id="UP000250321"/>
    </source>
</evidence>
<keyword evidence="2" id="KW-1185">Reference proteome</keyword>
<sequence length="62" mass="6797">MTTVNVCSDHDLTVTDIVVHNLYDSKYVGGVAVRTQNEKWQGRIGDMVAGSCILRARASVNM</sequence>
<accession>A0A314XGX1</accession>
<protein>
    <submittedName>
        <fullName evidence="1">Uncharacterized protein</fullName>
    </submittedName>
</protein>
<evidence type="ECO:0000313" key="1">
    <source>
        <dbReference type="EMBL" id="PQP92811.1"/>
    </source>
</evidence>
<reference evidence="1 2" key="1">
    <citation type="submission" date="2018-02" db="EMBL/GenBank/DDBJ databases">
        <title>Draft genome of wild Prunus yedoensis var. nudiflora.</title>
        <authorList>
            <person name="Baek S."/>
            <person name="Kim J.-H."/>
            <person name="Choi K."/>
            <person name="Kim G.-B."/>
            <person name="Cho A."/>
            <person name="Jang H."/>
            <person name="Shin C.-H."/>
            <person name="Yu H.-J."/>
            <person name="Mun J.-H."/>
        </authorList>
    </citation>
    <scope>NUCLEOTIDE SEQUENCE [LARGE SCALE GENOMIC DNA]</scope>
    <source>
        <strain evidence="2">cv. Jeju island</strain>
        <tissue evidence="1">Leaf</tissue>
    </source>
</reference>
<dbReference type="AlphaFoldDB" id="A0A314XGX1"/>
<proteinExistence type="predicted"/>
<dbReference type="Proteomes" id="UP000250321">
    <property type="component" value="Unassembled WGS sequence"/>
</dbReference>
<dbReference type="EMBL" id="PJQY01002527">
    <property type="protein sequence ID" value="PQP92811.1"/>
    <property type="molecule type" value="Genomic_DNA"/>
</dbReference>
<organism evidence="1 2">
    <name type="scientific">Prunus yedoensis var. nudiflora</name>
    <dbReference type="NCBI Taxonomy" id="2094558"/>
    <lineage>
        <taxon>Eukaryota</taxon>
        <taxon>Viridiplantae</taxon>
        <taxon>Streptophyta</taxon>
        <taxon>Embryophyta</taxon>
        <taxon>Tracheophyta</taxon>
        <taxon>Spermatophyta</taxon>
        <taxon>Magnoliopsida</taxon>
        <taxon>eudicotyledons</taxon>
        <taxon>Gunneridae</taxon>
        <taxon>Pentapetalae</taxon>
        <taxon>rosids</taxon>
        <taxon>fabids</taxon>
        <taxon>Rosales</taxon>
        <taxon>Rosaceae</taxon>
        <taxon>Amygdaloideae</taxon>
        <taxon>Amygdaleae</taxon>
        <taxon>Prunus</taxon>
    </lineage>
</organism>